<proteinExistence type="predicted"/>
<dbReference type="PANTHER" id="PTHR12526">
    <property type="entry name" value="GLYCOSYLTRANSFERASE"/>
    <property type="match status" value="1"/>
</dbReference>
<feature type="domain" description="Glycosyl transferase family 1" evidence="1">
    <location>
        <begin position="190"/>
        <end position="363"/>
    </location>
</feature>
<evidence type="ECO:0000313" key="3">
    <source>
        <dbReference type="EMBL" id="MCA9726580.1"/>
    </source>
</evidence>
<keyword evidence="3" id="KW-0328">Glycosyltransferase</keyword>
<reference evidence="3" key="2">
    <citation type="journal article" date="2021" name="Microbiome">
        <title>Successional dynamics and alternative stable states in a saline activated sludge microbial community over 9 years.</title>
        <authorList>
            <person name="Wang Y."/>
            <person name="Ye J."/>
            <person name="Ju F."/>
            <person name="Liu L."/>
            <person name="Boyd J.A."/>
            <person name="Deng Y."/>
            <person name="Parks D.H."/>
            <person name="Jiang X."/>
            <person name="Yin X."/>
            <person name="Woodcroft B.J."/>
            <person name="Tyson G.W."/>
            <person name="Hugenholtz P."/>
            <person name="Polz M.F."/>
            <person name="Zhang T."/>
        </authorList>
    </citation>
    <scope>NUCLEOTIDE SEQUENCE</scope>
    <source>
        <strain evidence="3">HKST-UBA01</strain>
    </source>
</reference>
<keyword evidence="3" id="KW-0808">Transferase</keyword>
<gene>
    <name evidence="3" type="ORF">KC729_02790</name>
</gene>
<reference evidence="3" key="1">
    <citation type="submission" date="2020-04" db="EMBL/GenBank/DDBJ databases">
        <authorList>
            <person name="Zhang T."/>
        </authorList>
    </citation>
    <scope>NUCLEOTIDE SEQUENCE</scope>
    <source>
        <strain evidence="3">HKST-UBA01</strain>
    </source>
</reference>
<evidence type="ECO:0000313" key="4">
    <source>
        <dbReference type="Proteomes" id="UP000697710"/>
    </source>
</evidence>
<dbReference type="InterPro" id="IPR001296">
    <property type="entry name" value="Glyco_trans_1"/>
</dbReference>
<dbReference type="Gene3D" id="3.40.50.2000">
    <property type="entry name" value="Glycogen Phosphorylase B"/>
    <property type="match status" value="2"/>
</dbReference>
<dbReference type="PANTHER" id="PTHR12526:SF623">
    <property type="entry name" value="WABG"/>
    <property type="match status" value="1"/>
</dbReference>
<name>A0A956RND1_UNCEI</name>
<accession>A0A956RND1</accession>
<feature type="domain" description="Glycosyltransferase subfamily 4-like N-terminal" evidence="2">
    <location>
        <begin position="23"/>
        <end position="179"/>
    </location>
</feature>
<evidence type="ECO:0000259" key="2">
    <source>
        <dbReference type="Pfam" id="PF13439"/>
    </source>
</evidence>
<dbReference type="GO" id="GO:0016757">
    <property type="term" value="F:glycosyltransferase activity"/>
    <property type="evidence" value="ECO:0007669"/>
    <property type="project" value="UniProtKB-KW"/>
</dbReference>
<dbReference type="Pfam" id="PF13439">
    <property type="entry name" value="Glyco_transf_4"/>
    <property type="match status" value="1"/>
</dbReference>
<dbReference type="EMBL" id="JAGQHR010000045">
    <property type="protein sequence ID" value="MCA9726580.1"/>
    <property type="molecule type" value="Genomic_DNA"/>
</dbReference>
<comment type="caution">
    <text evidence="3">The sequence shown here is derived from an EMBL/GenBank/DDBJ whole genome shotgun (WGS) entry which is preliminary data.</text>
</comment>
<dbReference type="Proteomes" id="UP000697710">
    <property type="component" value="Unassembled WGS sequence"/>
</dbReference>
<organism evidence="3 4">
    <name type="scientific">Eiseniibacteriota bacterium</name>
    <dbReference type="NCBI Taxonomy" id="2212470"/>
    <lineage>
        <taxon>Bacteria</taxon>
        <taxon>Candidatus Eiseniibacteriota</taxon>
    </lineage>
</organism>
<protein>
    <submittedName>
        <fullName evidence="3">Glycosyltransferase</fullName>
        <ecNumber evidence="3">2.4.-.-</ecNumber>
    </submittedName>
</protein>
<dbReference type="SUPFAM" id="SSF53756">
    <property type="entry name" value="UDP-Glycosyltransferase/glycogen phosphorylase"/>
    <property type="match status" value="1"/>
</dbReference>
<dbReference type="EC" id="2.4.-.-" evidence="3"/>
<sequence length="397" mass="42697">MSAMDGDRRTPLRVAYLLGSLRFGGAERHLTHLLRGLDRSRFEPRLYLTRRTGDFLAEVEAMGVPIEESGVRSVFTPAGLSGIARLARRLERDGVDIVHSYLYGANLIGIGVNALYPRAVHLIGIRQQILPRPAVFRALFGVTAGPRTQFVSVSIAADEVLGDWGIDPRWRHRVPNGVELPPAPSSEVRAAKRAELGVAPGQVLIAMVANFHPIKGHAELIEAFASLPAAGVVGVPAGAPRGPMLALVGDGDRMESCRQLARDRHVEDRVLFLGHRADVREILGASDVFVLNSKSEGMSNALLEGLAAGLPCVATDVGGNPELVQEGENGFLVPPRQPAPLLRALLPLVSDAVLRERMGGASRARAVAEYSLEAMVRRTEAIYESVCPAMSRDPSAH</sequence>
<dbReference type="Pfam" id="PF00534">
    <property type="entry name" value="Glycos_transf_1"/>
    <property type="match status" value="1"/>
</dbReference>
<dbReference type="InterPro" id="IPR028098">
    <property type="entry name" value="Glyco_trans_4-like_N"/>
</dbReference>
<evidence type="ECO:0000259" key="1">
    <source>
        <dbReference type="Pfam" id="PF00534"/>
    </source>
</evidence>
<dbReference type="AlphaFoldDB" id="A0A956RND1"/>